<dbReference type="InterPro" id="IPR000352">
    <property type="entry name" value="Pep_chain_release_fac_I"/>
</dbReference>
<dbReference type="InterPro" id="IPR008011">
    <property type="entry name" value="Complex1_LYR_dom"/>
</dbReference>
<evidence type="ECO:0000259" key="5">
    <source>
        <dbReference type="Pfam" id="PF00472"/>
    </source>
</evidence>
<keyword evidence="8" id="KW-1185">Reference proteome</keyword>
<reference evidence="7" key="1">
    <citation type="submission" date="2020-08" db="EMBL/GenBank/DDBJ databases">
        <title>Genome sequencing and assembly of the red palm weevil Rhynchophorus ferrugineus.</title>
        <authorList>
            <person name="Dias G.B."/>
            <person name="Bergman C.M."/>
            <person name="Manee M."/>
        </authorList>
    </citation>
    <scope>NUCLEOTIDE SEQUENCE</scope>
    <source>
        <strain evidence="7">AA-2017</strain>
        <tissue evidence="7">Whole larva</tissue>
    </source>
</reference>
<dbReference type="PANTHER" id="PTHR46203:SF1">
    <property type="entry name" value="MITOCHONDRIAL TRANSLATION RELEASE FACTOR IN RESCUE"/>
    <property type="match status" value="1"/>
</dbReference>
<name>A0A834J2I0_RHYFE</name>
<comment type="subcellular location">
    <subcellularLocation>
        <location evidence="1">Mitochondrion</location>
    </subcellularLocation>
</comment>
<gene>
    <name evidence="7" type="ORF">GWI33_006046</name>
</gene>
<evidence type="ECO:0000313" key="8">
    <source>
        <dbReference type="Proteomes" id="UP000625711"/>
    </source>
</evidence>
<keyword evidence="3" id="KW-0809">Transit peptide</keyword>
<evidence type="ECO:0000256" key="1">
    <source>
        <dbReference type="ARBA" id="ARBA00004173"/>
    </source>
</evidence>
<dbReference type="GO" id="GO:0003747">
    <property type="term" value="F:translation release factor activity"/>
    <property type="evidence" value="ECO:0007669"/>
    <property type="project" value="InterPro"/>
</dbReference>
<evidence type="ECO:0000256" key="3">
    <source>
        <dbReference type="ARBA" id="ARBA00022946"/>
    </source>
</evidence>
<feature type="domain" description="Complex 1 LYR protein" evidence="6">
    <location>
        <begin position="8"/>
        <end position="58"/>
    </location>
</feature>
<sequence>MGLPKKIEILKLYKDLLRYGQELKFTDKEYFQKRIKKEFKQNKVVTDETDINFKFEKGIILLLRKTVIYYKKYIDYSKVPVLKESDLYEQFVKGSGPGGSKINTTSSCVVLKHIPTGLIVKCQKTRFLNQNQSIARELLLTKLDNLLNGNDSVESQKKRLAEKRSLTCRLKKEKLKQMKETWKERESVT</sequence>
<comment type="caution">
    <text evidence="7">The sequence shown here is derived from an EMBL/GenBank/DDBJ whole genome shotgun (WGS) entry which is preliminary data.</text>
</comment>
<dbReference type="Proteomes" id="UP000625711">
    <property type="component" value="Unassembled WGS sequence"/>
</dbReference>
<dbReference type="AlphaFoldDB" id="A0A834J2I0"/>
<comment type="similarity">
    <text evidence="2">Belongs to the prokaryotic/mitochondrial release factor family.</text>
</comment>
<evidence type="ECO:0000313" key="7">
    <source>
        <dbReference type="EMBL" id="KAF7286317.1"/>
    </source>
</evidence>
<dbReference type="SUPFAM" id="SSF75620">
    <property type="entry name" value="Release factor"/>
    <property type="match status" value="1"/>
</dbReference>
<dbReference type="Pfam" id="PF00472">
    <property type="entry name" value="RF-1"/>
    <property type="match status" value="1"/>
</dbReference>
<dbReference type="EMBL" id="JAACXV010000029">
    <property type="protein sequence ID" value="KAF7286317.1"/>
    <property type="molecule type" value="Genomic_DNA"/>
</dbReference>
<feature type="domain" description="Prokaryotic-type class I peptide chain release factors" evidence="5">
    <location>
        <begin position="82"/>
        <end position="167"/>
    </location>
</feature>
<evidence type="ECO:0000259" key="6">
    <source>
        <dbReference type="Pfam" id="PF05347"/>
    </source>
</evidence>
<protein>
    <recommendedName>
        <fullName evidence="9">Prokaryotic-type class I peptide chain release factors domain-containing protein</fullName>
    </recommendedName>
</protein>
<proteinExistence type="inferred from homology"/>
<dbReference type="GO" id="GO:0005739">
    <property type="term" value="C:mitochondrion"/>
    <property type="evidence" value="ECO:0007669"/>
    <property type="project" value="UniProtKB-SubCell"/>
</dbReference>
<organism evidence="7 8">
    <name type="scientific">Rhynchophorus ferrugineus</name>
    <name type="common">Red palm weevil</name>
    <name type="synonym">Curculio ferrugineus</name>
    <dbReference type="NCBI Taxonomy" id="354439"/>
    <lineage>
        <taxon>Eukaryota</taxon>
        <taxon>Metazoa</taxon>
        <taxon>Ecdysozoa</taxon>
        <taxon>Arthropoda</taxon>
        <taxon>Hexapoda</taxon>
        <taxon>Insecta</taxon>
        <taxon>Pterygota</taxon>
        <taxon>Neoptera</taxon>
        <taxon>Endopterygota</taxon>
        <taxon>Coleoptera</taxon>
        <taxon>Polyphaga</taxon>
        <taxon>Cucujiformia</taxon>
        <taxon>Curculionidae</taxon>
        <taxon>Dryophthorinae</taxon>
        <taxon>Rhynchophorus</taxon>
    </lineage>
</organism>
<dbReference type="Gene3D" id="3.30.160.20">
    <property type="match status" value="1"/>
</dbReference>
<dbReference type="InterPro" id="IPR045853">
    <property type="entry name" value="Pep_chain_release_fac_I_sf"/>
</dbReference>
<evidence type="ECO:0000256" key="4">
    <source>
        <dbReference type="ARBA" id="ARBA00023128"/>
    </source>
</evidence>
<dbReference type="OrthoDB" id="277888at2759"/>
<dbReference type="Pfam" id="PF05347">
    <property type="entry name" value="Complex1_LYR"/>
    <property type="match status" value="1"/>
</dbReference>
<dbReference type="InterPro" id="IPR052405">
    <property type="entry name" value="Mito_Transl_Release_Factor"/>
</dbReference>
<dbReference type="PANTHER" id="PTHR46203">
    <property type="entry name" value="PROBABLE PEPTIDE CHAIN RELEASE FACTOR C12ORF65"/>
    <property type="match status" value="1"/>
</dbReference>
<keyword evidence="4" id="KW-0496">Mitochondrion</keyword>
<evidence type="ECO:0008006" key="9">
    <source>
        <dbReference type="Google" id="ProtNLM"/>
    </source>
</evidence>
<evidence type="ECO:0000256" key="2">
    <source>
        <dbReference type="ARBA" id="ARBA00010835"/>
    </source>
</evidence>
<accession>A0A834J2I0</accession>